<dbReference type="SUPFAM" id="SSF54909">
    <property type="entry name" value="Dimeric alpha+beta barrel"/>
    <property type="match status" value="1"/>
</dbReference>
<gene>
    <name evidence="1" type="ORF">HNP84_007111</name>
</gene>
<dbReference type="Gene3D" id="3.30.70.100">
    <property type="match status" value="1"/>
</dbReference>
<evidence type="ECO:0008006" key="3">
    <source>
        <dbReference type="Google" id="ProtNLM"/>
    </source>
</evidence>
<dbReference type="InterPro" id="IPR011008">
    <property type="entry name" value="Dimeric_a/b-barrel"/>
</dbReference>
<comment type="caution">
    <text evidence="1">The sequence shown here is derived from an EMBL/GenBank/DDBJ whole genome shotgun (WGS) entry which is preliminary data.</text>
</comment>
<reference evidence="1 2" key="1">
    <citation type="submission" date="2020-08" db="EMBL/GenBank/DDBJ databases">
        <title>Genomic Encyclopedia of Type Strains, Phase IV (KMG-IV): sequencing the most valuable type-strain genomes for metagenomic binning, comparative biology and taxonomic classification.</title>
        <authorList>
            <person name="Goeker M."/>
        </authorList>
    </citation>
    <scope>NUCLEOTIDE SEQUENCE [LARGE SCALE GENOMIC DNA]</scope>
    <source>
        <strain evidence="1 2">DSM 45615</strain>
    </source>
</reference>
<dbReference type="Proteomes" id="UP000578449">
    <property type="component" value="Unassembled WGS sequence"/>
</dbReference>
<proteinExistence type="predicted"/>
<dbReference type="RefSeq" id="WP_185054272.1">
    <property type="nucleotide sequence ID" value="NZ_BAABIX010000012.1"/>
</dbReference>
<organism evidence="1 2">
    <name type="scientific">Thermocatellispora tengchongensis</name>
    <dbReference type="NCBI Taxonomy" id="1073253"/>
    <lineage>
        <taxon>Bacteria</taxon>
        <taxon>Bacillati</taxon>
        <taxon>Actinomycetota</taxon>
        <taxon>Actinomycetes</taxon>
        <taxon>Streptosporangiales</taxon>
        <taxon>Streptosporangiaceae</taxon>
        <taxon>Thermocatellispora</taxon>
    </lineage>
</organism>
<dbReference type="EMBL" id="JACHGN010000017">
    <property type="protein sequence ID" value="MBB5137359.1"/>
    <property type="molecule type" value="Genomic_DNA"/>
</dbReference>
<protein>
    <recommendedName>
        <fullName evidence="3">EthD family reductase</fullName>
    </recommendedName>
</protein>
<dbReference type="AlphaFoldDB" id="A0A840PEE6"/>
<name>A0A840PEE6_9ACTN</name>
<accession>A0A840PEE6</accession>
<sequence length="110" mass="11985">MAKALMLTWTSPASGDAEAFEEWYTTTHIPDVRAAIPSVTRVTRYELVDPAAAGPSNRYLAVYELDEDDVRDAAAKLSQAVGAGRVTSEGVDLTGNPPRIEFYVRRGPED</sequence>
<evidence type="ECO:0000313" key="2">
    <source>
        <dbReference type="Proteomes" id="UP000578449"/>
    </source>
</evidence>
<keyword evidence="2" id="KW-1185">Reference proteome</keyword>
<evidence type="ECO:0000313" key="1">
    <source>
        <dbReference type="EMBL" id="MBB5137359.1"/>
    </source>
</evidence>